<keyword evidence="11" id="KW-1185">Reference proteome</keyword>
<dbReference type="Pfam" id="PF11708">
    <property type="entry name" value="Slu7"/>
    <property type="match status" value="1"/>
</dbReference>
<evidence type="ECO:0000256" key="5">
    <source>
        <dbReference type="ARBA" id="ARBA00023187"/>
    </source>
</evidence>
<keyword evidence="3 7" id="KW-0507">mRNA processing</keyword>
<name>A0A2J6QH79_9HELO</name>
<evidence type="ECO:0000256" key="4">
    <source>
        <dbReference type="ARBA" id="ARBA00022728"/>
    </source>
</evidence>
<keyword evidence="4 7" id="KW-0747">Spliceosome</keyword>
<accession>A0A2J6QH79</accession>
<evidence type="ECO:0000256" key="7">
    <source>
        <dbReference type="RuleBase" id="RU367071"/>
    </source>
</evidence>
<evidence type="ECO:0000259" key="9">
    <source>
        <dbReference type="Pfam" id="PF11708"/>
    </source>
</evidence>
<keyword evidence="6 7" id="KW-0539">Nucleus</keyword>
<sequence>MPPAGTQPRKPNAPSAANKEANEYIPAFISKKPFYIGDDDDQNDYLEHQRLQKAQSDQSKWYDRGKKLGPAATKFRKGACENCGAMTHKTKECLSRPRAKGAKWTGKDIQADEVVQDVSLGWDAKRDRWNGYDPKEYKTVIDEYAELEELKKKAAATKEDEDDEGEDGAKYAEESDMGRQQSTATRQLRIREDTAKYLLNLDLDSAKYDPKTRSMVDSGATADTAAALVAEEGFMRASGDAAEFERAQKYAWESQEKAGNTKLHLQANPTSGEYYRKKEKEEAEAKRQAHKKMLLEKYGGEVNPNAAKLRDAAIVESEKYIEYDESGAIKGAPKTVAKSKYPEDVLINNHTSVWGSWWTDFKWGYACCHSTIKNSFCTGEEGKRAFEEADRLRTGGVLEDAEPVKEIECPSRETIEKATEDISNTLITKKRTMEEMKGGVSEEDIDAWKKQRTDSHDPMAKFLGKDELL</sequence>
<dbReference type="EMBL" id="KZ613469">
    <property type="protein sequence ID" value="PMD25620.1"/>
    <property type="molecule type" value="Genomic_DNA"/>
</dbReference>
<dbReference type="PANTHER" id="PTHR12942">
    <property type="entry name" value="STEP II SPLICING FACTOR SLU7"/>
    <property type="match status" value="1"/>
</dbReference>
<dbReference type="GO" id="GO:0000398">
    <property type="term" value="P:mRNA splicing, via spliceosome"/>
    <property type="evidence" value="ECO:0007669"/>
    <property type="project" value="UniProtKB-UniRule"/>
</dbReference>
<dbReference type="GO" id="GO:0030628">
    <property type="term" value="F:pre-mRNA 3'-splice site binding"/>
    <property type="evidence" value="ECO:0007669"/>
    <property type="project" value="UniProtKB-UniRule"/>
</dbReference>
<dbReference type="GO" id="GO:0005681">
    <property type="term" value="C:spliceosomal complex"/>
    <property type="evidence" value="ECO:0007669"/>
    <property type="project" value="UniProtKB-UniRule"/>
</dbReference>
<feature type="region of interest" description="Disordered" evidence="8">
    <location>
        <begin position="154"/>
        <end position="187"/>
    </location>
</feature>
<evidence type="ECO:0000256" key="8">
    <source>
        <dbReference type="SAM" id="MobiDB-lite"/>
    </source>
</evidence>
<feature type="compositionally biased region" description="Basic and acidic residues" evidence="8">
    <location>
        <begin position="167"/>
        <end position="177"/>
    </location>
</feature>
<evidence type="ECO:0000256" key="2">
    <source>
        <dbReference type="ARBA" id="ARBA00007203"/>
    </source>
</evidence>
<keyword evidence="5 7" id="KW-0508">mRNA splicing</keyword>
<evidence type="ECO:0000256" key="1">
    <source>
        <dbReference type="ARBA" id="ARBA00004123"/>
    </source>
</evidence>
<proteinExistence type="inferred from homology"/>
<dbReference type="PANTHER" id="PTHR12942:SF2">
    <property type="entry name" value="PRE-MRNA-SPLICING FACTOR SLU7"/>
    <property type="match status" value="1"/>
</dbReference>
<evidence type="ECO:0000256" key="3">
    <source>
        <dbReference type="ARBA" id="ARBA00022664"/>
    </source>
</evidence>
<evidence type="ECO:0000256" key="6">
    <source>
        <dbReference type="ARBA" id="ARBA00023242"/>
    </source>
</evidence>
<comment type="subcellular location">
    <subcellularLocation>
        <location evidence="1 7">Nucleus</location>
    </subcellularLocation>
</comment>
<organism evidence="10 11">
    <name type="scientific">Hyaloscypha hepaticicola</name>
    <dbReference type="NCBI Taxonomy" id="2082293"/>
    <lineage>
        <taxon>Eukaryota</taxon>
        <taxon>Fungi</taxon>
        <taxon>Dikarya</taxon>
        <taxon>Ascomycota</taxon>
        <taxon>Pezizomycotina</taxon>
        <taxon>Leotiomycetes</taxon>
        <taxon>Helotiales</taxon>
        <taxon>Hyaloscyphaceae</taxon>
        <taxon>Hyaloscypha</taxon>
    </lineage>
</organism>
<dbReference type="AlphaFoldDB" id="A0A2J6QH79"/>
<feature type="domain" description="Pre-mRNA-splicing factor SLU7" evidence="9">
    <location>
        <begin position="120"/>
        <end position="356"/>
    </location>
</feature>
<dbReference type="InterPro" id="IPR021715">
    <property type="entry name" value="Slu7_dom"/>
</dbReference>
<dbReference type="Proteomes" id="UP000235672">
    <property type="component" value="Unassembled WGS sequence"/>
</dbReference>
<dbReference type="InterPro" id="IPR039974">
    <property type="entry name" value="Splicing_factor_SLU7"/>
</dbReference>
<feature type="region of interest" description="Disordered" evidence="8">
    <location>
        <begin position="434"/>
        <end position="469"/>
    </location>
</feature>
<feature type="compositionally biased region" description="Basic and acidic residues" evidence="8">
    <location>
        <begin position="446"/>
        <end position="469"/>
    </location>
</feature>
<dbReference type="STRING" id="1745343.A0A2J6QH79"/>
<comment type="subunit">
    <text evidence="7">Associated with the spliceosome.</text>
</comment>
<evidence type="ECO:0000313" key="11">
    <source>
        <dbReference type="Proteomes" id="UP000235672"/>
    </source>
</evidence>
<protein>
    <recommendedName>
        <fullName evidence="7">Pre-mRNA-splicing factor SLU7</fullName>
    </recommendedName>
</protein>
<evidence type="ECO:0000313" key="10">
    <source>
        <dbReference type="EMBL" id="PMD25620.1"/>
    </source>
</evidence>
<comment type="function">
    <text evidence="7">Involved in pre-mRNA splicing.</text>
</comment>
<comment type="similarity">
    <text evidence="2 7">Belongs to the SLU7 family.</text>
</comment>
<gene>
    <name evidence="10" type="ORF">NA56DRAFT_676807</name>
</gene>
<reference evidence="10 11" key="1">
    <citation type="submission" date="2016-05" db="EMBL/GenBank/DDBJ databases">
        <title>A degradative enzymes factory behind the ericoid mycorrhizal symbiosis.</title>
        <authorList>
            <consortium name="DOE Joint Genome Institute"/>
            <person name="Martino E."/>
            <person name="Morin E."/>
            <person name="Grelet G."/>
            <person name="Kuo A."/>
            <person name="Kohler A."/>
            <person name="Daghino S."/>
            <person name="Barry K."/>
            <person name="Choi C."/>
            <person name="Cichocki N."/>
            <person name="Clum A."/>
            <person name="Copeland A."/>
            <person name="Hainaut M."/>
            <person name="Haridas S."/>
            <person name="Labutti K."/>
            <person name="Lindquist E."/>
            <person name="Lipzen A."/>
            <person name="Khouja H.-R."/>
            <person name="Murat C."/>
            <person name="Ohm R."/>
            <person name="Olson A."/>
            <person name="Spatafora J."/>
            <person name="Veneault-Fourrey C."/>
            <person name="Henrissat B."/>
            <person name="Grigoriev I."/>
            <person name="Martin F."/>
            <person name="Perotto S."/>
        </authorList>
    </citation>
    <scope>NUCLEOTIDE SEQUENCE [LARGE SCALE GENOMIC DNA]</scope>
    <source>
        <strain evidence="10 11">UAMH 7357</strain>
    </source>
</reference>
<dbReference type="OrthoDB" id="249612at2759"/>